<dbReference type="PROSITE" id="PS51704">
    <property type="entry name" value="GP_PDE"/>
    <property type="match status" value="1"/>
</dbReference>
<dbReference type="AlphaFoldDB" id="D6Z8G9"/>
<organism evidence="2 3">
    <name type="scientific">Segniliparus rotundus (strain ATCC BAA-972 / CDC 1076 / CIP 108378 / DSM 44985 / JCM 13578)</name>
    <dbReference type="NCBI Taxonomy" id="640132"/>
    <lineage>
        <taxon>Bacteria</taxon>
        <taxon>Bacillati</taxon>
        <taxon>Actinomycetota</taxon>
        <taxon>Actinomycetes</taxon>
        <taxon>Mycobacteriales</taxon>
        <taxon>Segniliparaceae</taxon>
        <taxon>Segniliparus</taxon>
    </lineage>
</organism>
<dbReference type="STRING" id="640132.Srot_1789"/>
<reference evidence="2 3" key="1">
    <citation type="journal article" date="2010" name="Stand. Genomic Sci.">
        <title>Complete genome sequence of Segniliparus rotundus type strain (CDC 1076).</title>
        <authorList>
            <person name="Sikorski J."/>
            <person name="Lapidus A."/>
            <person name="Copeland A."/>
            <person name="Misra M."/>
            <person name="Glavina Del Rio T."/>
            <person name="Nolan M."/>
            <person name="Lucas S."/>
            <person name="Chen F."/>
            <person name="Tice H."/>
            <person name="Cheng J.F."/>
            <person name="Jando M."/>
            <person name="Schneider S."/>
            <person name="Bruce D."/>
            <person name="Goodwin L."/>
            <person name="Pitluck S."/>
            <person name="Liolios K."/>
            <person name="Mikhailova N."/>
            <person name="Pati A."/>
            <person name="Ivanova N."/>
            <person name="Mavromatis K."/>
            <person name="Chen A."/>
            <person name="Palaniappan K."/>
            <person name="Chertkov O."/>
            <person name="Land M."/>
            <person name="Hauser L."/>
            <person name="Chang Y.J."/>
            <person name="Jeffries C.D."/>
            <person name="Brettin T."/>
            <person name="Detter J.C."/>
            <person name="Han C."/>
            <person name="Rohde M."/>
            <person name="Goker M."/>
            <person name="Bristow J."/>
            <person name="Eisen J.A."/>
            <person name="Markowitz V."/>
            <person name="Hugenholtz P."/>
            <person name="Kyrpides N.C."/>
            <person name="Klenk H.P."/>
        </authorList>
    </citation>
    <scope>NUCLEOTIDE SEQUENCE [LARGE SCALE GENOMIC DNA]</scope>
    <source>
        <strain evidence="3">ATCC BAA-972 / CDC 1076 / CIP 108378 / DSM 44985 / JCM 13578</strain>
    </source>
</reference>
<dbReference type="InterPro" id="IPR030395">
    <property type="entry name" value="GP_PDE_dom"/>
</dbReference>
<dbReference type="InterPro" id="IPR017946">
    <property type="entry name" value="PLC-like_Pdiesterase_TIM-brl"/>
</dbReference>
<protein>
    <submittedName>
        <fullName evidence="2">Glycerophosphoryl diester phosphodiesterase</fullName>
    </submittedName>
</protein>
<dbReference type="GO" id="GO:0006629">
    <property type="term" value="P:lipid metabolic process"/>
    <property type="evidence" value="ECO:0007669"/>
    <property type="project" value="InterPro"/>
</dbReference>
<sequence length="383" mass="41029">MIGSSTMLGMDQHSVVGGSENGASAHLRGTGRMRFLPLVAAGFLLAGCQPDLPHADMGKRVEVIAHEGGRGLYYEESLGAFQNALDVGVDALDLDVVTAKAQGEQGEPGYNRPAPLVWNAFAADAAKCSGPGVGQPLKDLTFAQVFLLHCDKASSRFPGQKADAGNKIALLGQVFDLVDRTSKFAFDVQVRTVPNDSASPTPEQATSAVVSEAFNRHREGQVRIKSFDWRNLEIARQQNSKIQLVAMYDERTFFAGSPWMGTVDYNTVGGDPVKAAQQLGAMGISPCYTTAGCAGEDEPGPGSPLMDKALVDRAHAAGLKVFPWTVNDKKAMSDLIDMGVDGIVTDYPDRLRDVLRSKGLDVPQAYKPPFHQTLQKNPPGLDN</sequence>
<dbReference type="Proteomes" id="UP000002247">
    <property type="component" value="Chromosome"/>
</dbReference>
<dbReference type="HOGENOM" id="CLU_701870_0_0_11"/>
<gene>
    <name evidence="2" type="ordered locus">Srot_1789</name>
</gene>
<name>D6Z8G9_SEGRD</name>
<feature type="domain" description="GP-PDE" evidence="1">
    <location>
        <begin position="61"/>
        <end position="355"/>
    </location>
</feature>
<dbReference type="eggNOG" id="COG0584">
    <property type="taxonomic scope" value="Bacteria"/>
</dbReference>
<dbReference type="PANTHER" id="PTHR46211">
    <property type="entry name" value="GLYCEROPHOSPHORYL DIESTER PHOSPHODIESTERASE"/>
    <property type="match status" value="1"/>
</dbReference>
<proteinExistence type="predicted"/>
<dbReference type="SUPFAM" id="SSF51695">
    <property type="entry name" value="PLC-like phosphodiesterases"/>
    <property type="match status" value="1"/>
</dbReference>
<dbReference type="Gene3D" id="3.20.20.190">
    <property type="entry name" value="Phosphatidylinositol (PI) phosphodiesterase"/>
    <property type="match status" value="1"/>
</dbReference>
<keyword evidence="3" id="KW-1185">Reference proteome</keyword>
<dbReference type="EMBL" id="CP001958">
    <property type="protein sequence ID" value="ADG98249.1"/>
    <property type="molecule type" value="Genomic_DNA"/>
</dbReference>
<dbReference type="GO" id="GO:0008081">
    <property type="term" value="F:phosphoric diester hydrolase activity"/>
    <property type="evidence" value="ECO:0007669"/>
    <property type="project" value="InterPro"/>
</dbReference>
<dbReference type="PANTHER" id="PTHR46211:SF14">
    <property type="entry name" value="GLYCEROPHOSPHODIESTER PHOSPHODIESTERASE"/>
    <property type="match status" value="1"/>
</dbReference>
<evidence type="ECO:0000313" key="3">
    <source>
        <dbReference type="Proteomes" id="UP000002247"/>
    </source>
</evidence>
<dbReference type="Pfam" id="PF03009">
    <property type="entry name" value="GDPD"/>
    <property type="match status" value="1"/>
</dbReference>
<dbReference type="KEGG" id="srt:Srot_1789"/>
<evidence type="ECO:0000313" key="2">
    <source>
        <dbReference type="EMBL" id="ADG98249.1"/>
    </source>
</evidence>
<evidence type="ECO:0000259" key="1">
    <source>
        <dbReference type="PROSITE" id="PS51704"/>
    </source>
</evidence>
<accession>D6Z8G9</accession>